<keyword evidence="2 7" id="KW-0489">Methyltransferase</keyword>
<organism evidence="7 8">
    <name type="scientific">Flavipsychrobacter stenotrophus</name>
    <dbReference type="NCBI Taxonomy" id="2077091"/>
    <lineage>
        <taxon>Bacteria</taxon>
        <taxon>Pseudomonadati</taxon>
        <taxon>Bacteroidota</taxon>
        <taxon>Chitinophagia</taxon>
        <taxon>Chitinophagales</taxon>
        <taxon>Chitinophagaceae</taxon>
        <taxon>Flavipsychrobacter</taxon>
    </lineage>
</organism>
<dbReference type="PRINTS" id="PR00507">
    <property type="entry name" value="N12N6MTFRASE"/>
</dbReference>
<proteinExistence type="predicted"/>
<dbReference type="InterPro" id="IPR050953">
    <property type="entry name" value="N4_N6_ade-DNA_methylase"/>
</dbReference>
<evidence type="ECO:0000259" key="6">
    <source>
        <dbReference type="Pfam" id="PF07669"/>
    </source>
</evidence>
<comment type="caution">
    <text evidence="7">The sequence shown here is derived from an EMBL/GenBank/DDBJ whole genome shotgun (WGS) entry which is preliminary data.</text>
</comment>
<dbReference type="GO" id="GO:0003676">
    <property type="term" value="F:nucleic acid binding"/>
    <property type="evidence" value="ECO:0007669"/>
    <property type="project" value="InterPro"/>
</dbReference>
<protein>
    <recommendedName>
        <fullName evidence="1">site-specific DNA-methyltransferase (adenine-specific)</fullName>
        <ecNumber evidence="1">2.1.1.72</ecNumber>
    </recommendedName>
</protein>
<keyword evidence="8" id="KW-1185">Reference proteome</keyword>
<evidence type="ECO:0000256" key="3">
    <source>
        <dbReference type="ARBA" id="ARBA00022679"/>
    </source>
</evidence>
<evidence type="ECO:0000256" key="4">
    <source>
        <dbReference type="ARBA" id="ARBA00022691"/>
    </source>
</evidence>
<dbReference type="GO" id="GO:0009007">
    <property type="term" value="F:site-specific DNA-methyltransferase (adenine-specific) activity"/>
    <property type="evidence" value="ECO:0007669"/>
    <property type="project" value="UniProtKB-EC"/>
</dbReference>
<keyword evidence="3 7" id="KW-0808">Transferase</keyword>
<sequence length="1061" mass="119632">MQNVFQTLITRLAKCKNEEEVRIAWVSALEKATGIEFDAEQSKRDLSYNNVIIEFKGPGKFKNKTSVSFIEAMNHRLLPYILKAAHLEKIHESDYIGIAIDNAHLCFAQVIDGEIISQHLLPISPITFNMVIEACNSSKRRAVTADTLIVDFGHSSLRGVQMMQALSDALSEAINSEEHHKIQMLFEEWRTLYGQVADLSKEQLYDIDNTLKFTFDGKEEDRIPACLFVIHTYNSLLIKLLAAEIVAAHGLTSGTAFAQELAVLTDDETLVRRIKEDIEHGRFFDAVGIKGFVEEAIFSWYLDVYTGKGMKKVADAIRNILAQLSLYRTDRLENSRDVLRDFYQNLVPETLRKSLGEFYTPDWLVEYTVDCADVKDWLSVRVLDPTCGSGSFLWEVIQRKRRAAEEKELGPAETLEMLAKTVWGFDLNPLAVQSSRTNFLISVADLLRAVPGTSFEVPVLLADAVYSPARNPSIDENIVEYSIGSQIANLKIVLPAELAFNRILLDGVFQVMGEQVEDNIEFDDCKRILQQRNLLTATTQIEWDSPLRITYDQVLNLHRKNWNGIWFRIVRNFFWSATAGEFDVVIGNPPWVRWSKLPSAYRERVKPMCEGYEIFSSTPYNGGNELDISGMITYTAADKWLKPGGKLVFVITQTHFQSPSSEGFRKFNINSTQRLVPLRIDDLKALKPFPNAANKTAVAVFKKQTGAPKYPVPYRVWNAAKGFTKAIPPHITKSEALARVDIVSKEATPVGGDGSPWAILSKGRFEVIRALSSPCKWVQGRKGITADLNGLYFLSITGQNAANGLVEITTRPDAGKRDIGKPKTFWIEPQNLYPLLKGASDFQACYFNPTHGLFAIVPNLGIRKENYLAAAAEVDANQPNLRKYFQAYKSSLEARSTYSKRMPNAPYYAIYNVGDYTFSPFKVVWAEQSGNFCSAVAGSANVPLIGSRPFVPDHKIFFVDFKEELPAYYLCGLLNSTIVKEFVESHNISIQVGDIFKHMNLAGFEKSNLQHVQLAKLCKEAHMENSFVERNTLIDKIRIIGDNILMQHISAYELLRKTDKK</sequence>
<accession>A0A2S7SQC0</accession>
<dbReference type="OrthoDB" id="9814572at2"/>
<dbReference type="EC" id="2.1.1.72" evidence="1"/>
<dbReference type="InterPro" id="IPR029063">
    <property type="entry name" value="SAM-dependent_MTases_sf"/>
</dbReference>
<evidence type="ECO:0000313" key="8">
    <source>
        <dbReference type="Proteomes" id="UP000239872"/>
    </source>
</evidence>
<name>A0A2S7SQC0_9BACT</name>
<evidence type="ECO:0000313" key="7">
    <source>
        <dbReference type="EMBL" id="PQJ08918.1"/>
    </source>
</evidence>
<dbReference type="GO" id="GO:0006304">
    <property type="term" value="P:DNA modification"/>
    <property type="evidence" value="ECO:0007669"/>
    <property type="project" value="InterPro"/>
</dbReference>
<dbReference type="GO" id="GO:0032259">
    <property type="term" value="P:methylation"/>
    <property type="evidence" value="ECO:0007669"/>
    <property type="project" value="UniProtKB-KW"/>
</dbReference>
<evidence type="ECO:0000256" key="5">
    <source>
        <dbReference type="ARBA" id="ARBA00047942"/>
    </source>
</evidence>
<comment type="catalytic activity">
    <reaction evidence="5">
        <text>a 2'-deoxyadenosine in DNA + S-adenosyl-L-methionine = an N(6)-methyl-2'-deoxyadenosine in DNA + S-adenosyl-L-homocysteine + H(+)</text>
        <dbReference type="Rhea" id="RHEA:15197"/>
        <dbReference type="Rhea" id="RHEA-COMP:12418"/>
        <dbReference type="Rhea" id="RHEA-COMP:12419"/>
        <dbReference type="ChEBI" id="CHEBI:15378"/>
        <dbReference type="ChEBI" id="CHEBI:57856"/>
        <dbReference type="ChEBI" id="CHEBI:59789"/>
        <dbReference type="ChEBI" id="CHEBI:90615"/>
        <dbReference type="ChEBI" id="CHEBI:90616"/>
        <dbReference type="EC" id="2.1.1.72"/>
    </reaction>
</comment>
<dbReference type="Pfam" id="PF07669">
    <property type="entry name" value="Eco57I"/>
    <property type="match status" value="1"/>
</dbReference>
<dbReference type="Proteomes" id="UP000239872">
    <property type="component" value="Unassembled WGS sequence"/>
</dbReference>
<dbReference type="SUPFAM" id="SSF53335">
    <property type="entry name" value="S-adenosyl-L-methionine-dependent methyltransferases"/>
    <property type="match status" value="1"/>
</dbReference>
<evidence type="ECO:0000256" key="2">
    <source>
        <dbReference type="ARBA" id="ARBA00022603"/>
    </source>
</evidence>
<keyword evidence="4" id="KW-0949">S-adenosyl-L-methionine</keyword>
<dbReference type="PANTHER" id="PTHR33841:SF4">
    <property type="entry name" value="RESTRICTION MODIFICATION SYSTEM DNA SPECIFICITY DOMAIN"/>
    <property type="match status" value="1"/>
</dbReference>
<gene>
    <name evidence="7" type="ORF">CJD36_021880</name>
</gene>
<dbReference type="EMBL" id="PPSL01000010">
    <property type="protein sequence ID" value="PQJ08918.1"/>
    <property type="molecule type" value="Genomic_DNA"/>
</dbReference>
<dbReference type="InterPro" id="IPR002052">
    <property type="entry name" value="DNA_methylase_N6_adenine_CS"/>
</dbReference>
<dbReference type="PROSITE" id="PS00092">
    <property type="entry name" value="N6_MTASE"/>
    <property type="match status" value="1"/>
</dbReference>
<dbReference type="AlphaFoldDB" id="A0A2S7SQC0"/>
<dbReference type="Gene3D" id="3.40.50.150">
    <property type="entry name" value="Vaccinia Virus protein VP39"/>
    <property type="match status" value="1"/>
</dbReference>
<dbReference type="RefSeq" id="WP_105041346.1">
    <property type="nucleotide sequence ID" value="NZ_PPSL01000010.1"/>
</dbReference>
<dbReference type="PANTHER" id="PTHR33841">
    <property type="entry name" value="DNA METHYLTRANSFERASE YEEA-RELATED"/>
    <property type="match status" value="1"/>
</dbReference>
<feature type="domain" description="Type II methyltransferase M.TaqI-like" evidence="6">
    <location>
        <begin position="421"/>
        <end position="670"/>
    </location>
</feature>
<evidence type="ECO:0000256" key="1">
    <source>
        <dbReference type="ARBA" id="ARBA00011900"/>
    </source>
</evidence>
<reference evidence="7 8" key="1">
    <citation type="submission" date="2018-01" db="EMBL/GenBank/DDBJ databases">
        <title>A novel member of the phylum Bacteroidetes isolated from glacier ice.</title>
        <authorList>
            <person name="Liu Q."/>
            <person name="Xin Y.-H."/>
        </authorList>
    </citation>
    <scope>NUCLEOTIDE SEQUENCE [LARGE SCALE GENOMIC DNA]</scope>
    <source>
        <strain evidence="7 8">RB1R16</strain>
    </source>
</reference>
<dbReference type="InterPro" id="IPR011639">
    <property type="entry name" value="MethylTrfase_TaqI-like_dom"/>
</dbReference>